<reference evidence="1" key="1">
    <citation type="submission" date="2020-03" db="EMBL/GenBank/DDBJ databases">
        <title>The deep terrestrial virosphere.</title>
        <authorList>
            <person name="Holmfeldt K."/>
            <person name="Nilsson E."/>
            <person name="Simone D."/>
            <person name="Lopez-Fernandez M."/>
            <person name="Wu X."/>
            <person name="de Brujin I."/>
            <person name="Lundin D."/>
            <person name="Andersson A."/>
            <person name="Bertilsson S."/>
            <person name="Dopson M."/>
        </authorList>
    </citation>
    <scope>NUCLEOTIDE SEQUENCE</scope>
    <source>
        <strain evidence="1">MM171A00156</strain>
        <strain evidence="2">MM171B00154</strain>
    </source>
</reference>
<organism evidence="1">
    <name type="scientific">viral metagenome</name>
    <dbReference type="NCBI Taxonomy" id="1070528"/>
    <lineage>
        <taxon>unclassified sequences</taxon>
        <taxon>metagenomes</taxon>
        <taxon>organismal metagenomes</taxon>
    </lineage>
</organism>
<protein>
    <submittedName>
        <fullName evidence="1">Uncharacterized protein</fullName>
    </submittedName>
</protein>
<sequence>MADFAKIVIASDGAQVLIFKDNGDDGPEVVFMTELHGVTLRMGMGYEDDEDEDAETKRDRAFAESAAGQADAIRKVARNAVKEPSP</sequence>
<evidence type="ECO:0000313" key="2">
    <source>
        <dbReference type="EMBL" id="QJB04950.1"/>
    </source>
</evidence>
<gene>
    <name evidence="1" type="ORF">MM171A00156_0037</name>
    <name evidence="2" type="ORF">MM171B00154_0061</name>
</gene>
<proteinExistence type="predicted"/>
<dbReference type="EMBL" id="MT143892">
    <property type="protein sequence ID" value="QJB04950.1"/>
    <property type="molecule type" value="Genomic_DNA"/>
</dbReference>
<name>A0A6M3M554_9ZZZZ</name>
<dbReference type="AlphaFoldDB" id="A0A6M3M554"/>
<dbReference type="EMBL" id="MT143703">
    <property type="protein sequence ID" value="QJB00943.1"/>
    <property type="molecule type" value="Genomic_DNA"/>
</dbReference>
<accession>A0A6M3M554</accession>
<evidence type="ECO:0000313" key="1">
    <source>
        <dbReference type="EMBL" id="QJB00943.1"/>
    </source>
</evidence>